<keyword evidence="4" id="KW-1133">Transmembrane helix</keyword>
<comment type="similarity">
    <text evidence="2">Belongs to the major facilitator superfamily. Monocarboxylate porter (TC 2.A.1.13) family.</text>
</comment>
<organism evidence="6 7">
    <name type="scientific">Fusarium oxysporum</name>
    <name type="common">Fusarium vascular wilt</name>
    <dbReference type="NCBI Taxonomy" id="5507"/>
    <lineage>
        <taxon>Eukaryota</taxon>
        <taxon>Fungi</taxon>
        <taxon>Dikarya</taxon>
        <taxon>Ascomycota</taxon>
        <taxon>Pezizomycotina</taxon>
        <taxon>Sordariomycetes</taxon>
        <taxon>Hypocreomycetidae</taxon>
        <taxon>Hypocreales</taxon>
        <taxon>Nectriaceae</taxon>
        <taxon>Fusarium</taxon>
        <taxon>Fusarium oxysporum species complex</taxon>
    </lineage>
</organism>
<feature type="transmembrane region" description="Helical" evidence="4">
    <location>
        <begin position="288"/>
        <end position="309"/>
    </location>
</feature>
<dbReference type="VEuPathDB" id="FungiDB:FOC1_g10008378"/>
<comment type="subcellular location">
    <subcellularLocation>
        <location evidence="1">Membrane</location>
        <topology evidence="1">Multi-pass membrane protein</topology>
    </subcellularLocation>
</comment>
<dbReference type="GO" id="GO:0022857">
    <property type="term" value="F:transmembrane transporter activity"/>
    <property type="evidence" value="ECO:0007669"/>
    <property type="project" value="InterPro"/>
</dbReference>
<dbReference type="InterPro" id="IPR050327">
    <property type="entry name" value="Proton-linked_MCT"/>
</dbReference>
<feature type="transmembrane region" description="Helical" evidence="4">
    <location>
        <begin position="176"/>
        <end position="197"/>
    </location>
</feature>
<evidence type="ECO:0000256" key="2">
    <source>
        <dbReference type="ARBA" id="ARBA00006727"/>
    </source>
</evidence>
<dbReference type="AlphaFoldDB" id="A0A420RNW7"/>
<dbReference type="VEuPathDB" id="FungiDB:FOIG_12085"/>
<proteinExistence type="inferred from homology"/>
<gene>
    <name evidence="6" type="ORF">BFJ68_g3738</name>
</gene>
<feature type="transmembrane region" description="Helical" evidence="4">
    <location>
        <begin position="389"/>
        <end position="408"/>
    </location>
</feature>
<dbReference type="Proteomes" id="UP000285860">
    <property type="component" value="Unassembled WGS sequence"/>
</dbReference>
<evidence type="ECO:0000256" key="1">
    <source>
        <dbReference type="ARBA" id="ARBA00004141"/>
    </source>
</evidence>
<feature type="transmembrane region" description="Helical" evidence="4">
    <location>
        <begin position="428"/>
        <end position="445"/>
    </location>
</feature>
<protein>
    <recommendedName>
        <fullName evidence="8">Major facilitator superfamily (MFS) profile domain-containing protein</fullName>
    </recommendedName>
</protein>
<dbReference type="VEuPathDB" id="FungiDB:FOC4_g10003779"/>
<dbReference type="Pfam" id="PF07690">
    <property type="entry name" value="MFS_1"/>
    <property type="match status" value="1"/>
</dbReference>
<reference evidence="6 7" key="1">
    <citation type="journal article" date="2018" name="Sci. Rep.">
        <title>Characterisation of pathogen-specific regions and novel effector candidates in Fusarium oxysporum f. sp. cepae.</title>
        <authorList>
            <person name="Armitage A.D."/>
            <person name="Taylor A."/>
            <person name="Sobczyk M.K."/>
            <person name="Baxter L."/>
            <person name="Greenfield B.P."/>
            <person name="Bates H.J."/>
            <person name="Wilson F."/>
            <person name="Jackson A.C."/>
            <person name="Ott S."/>
            <person name="Harrison R.J."/>
            <person name="Clarkson J.P."/>
        </authorList>
    </citation>
    <scope>NUCLEOTIDE SEQUENCE [LARGE SCALE GENOMIC DNA]</scope>
    <source>
        <strain evidence="6 7">Fo_A28</strain>
    </source>
</reference>
<evidence type="ECO:0000256" key="5">
    <source>
        <dbReference type="SAM" id="SignalP"/>
    </source>
</evidence>
<dbReference type="VEuPathDB" id="FungiDB:HZS61_015639"/>
<feature type="transmembrane region" description="Helical" evidence="4">
    <location>
        <begin position="203"/>
        <end position="223"/>
    </location>
</feature>
<dbReference type="InterPro" id="IPR011701">
    <property type="entry name" value="MFS"/>
</dbReference>
<dbReference type="VEuPathDB" id="FungiDB:FOZG_12079"/>
<evidence type="ECO:0000256" key="3">
    <source>
        <dbReference type="ARBA" id="ARBA00023180"/>
    </source>
</evidence>
<sequence>MNLFLCLLLIPIVLLTIRVRSIGSAFSSTYYRAKSFINDISGKMHSSTISDSPELESNKPNENNDRVPPNGGARAWACVAGSFLLQFCSVGYVNACGMFQLYYSEVMFKDQSSSALAWITTLQIFMLFMFGPAVGKMIDVYGCRKTLLPFSIMAVFSACMLSLCTKYWQVMLTQGVTFGLAAAGLSLPAMATATQWFSTKKGLAVGIISAGSSLGGVIYPCMIPRLIEEVGFATAVRWTALLQGILLVIANALCTSPFPPLGIVSRPAKKEKENVPNGRINGFKRGPWVFFILGCFFTMWGLFAPLNYLPEMASLHGYKGFAVYTLAIANAGSLYGRVMPGWISDKISRDAISLPNKIGHFNTMVMVTGFSGALVLAFWLPLELHTSKGGIIVFALLFGFASGGFVSLGPPCVVSIAEDRVDEIGFKLGGFCLAIALGALTGLPIEGAIKDREGDRFTGLMCFAGASMLLGSFCMATARVFKGGAQLCKKI</sequence>
<feature type="chain" id="PRO_5041170233" description="Major facilitator superfamily (MFS) profile domain-containing protein" evidence="5">
    <location>
        <begin position="22"/>
        <end position="491"/>
    </location>
</feature>
<feature type="signal peptide" evidence="5">
    <location>
        <begin position="1"/>
        <end position="21"/>
    </location>
</feature>
<feature type="transmembrane region" description="Helical" evidence="4">
    <location>
        <begin position="83"/>
        <end position="103"/>
    </location>
</feature>
<keyword evidence="4" id="KW-0472">Membrane</keyword>
<keyword evidence="5" id="KW-0732">Signal</keyword>
<feature type="transmembrane region" description="Helical" evidence="4">
    <location>
        <begin position="321"/>
        <end position="343"/>
    </location>
</feature>
<feature type="transmembrane region" description="Helical" evidence="4">
    <location>
        <begin position="115"/>
        <end position="134"/>
    </location>
</feature>
<evidence type="ECO:0000313" key="6">
    <source>
        <dbReference type="EMBL" id="RKL18714.1"/>
    </source>
</evidence>
<evidence type="ECO:0008006" key="8">
    <source>
        <dbReference type="Google" id="ProtNLM"/>
    </source>
</evidence>
<feature type="transmembrane region" description="Helical" evidence="4">
    <location>
        <begin position="457"/>
        <end position="481"/>
    </location>
</feature>
<dbReference type="VEuPathDB" id="FungiDB:FOXG_03550"/>
<dbReference type="PANTHER" id="PTHR11360">
    <property type="entry name" value="MONOCARBOXYLATE TRANSPORTER"/>
    <property type="match status" value="1"/>
</dbReference>
<evidence type="ECO:0000313" key="7">
    <source>
        <dbReference type="Proteomes" id="UP000285860"/>
    </source>
</evidence>
<name>A0A420RNW7_FUSOX</name>
<dbReference type="GO" id="GO:0016020">
    <property type="term" value="C:membrane"/>
    <property type="evidence" value="ECO:0007669"/>
    <property type="project" value="UniProtKB-SubCell"/>
</dbReference>
<dbReference type="EMBL" id="MRCY01000012">
    <property type="protein sequence ID" value="RKL18714.1"/>
    <property type="molecule type" value="Genomic_DNA"/>
</dbReference>
<dbReference type="SUPFAM" id="SSF103473">
    <property type="entry name" value="MFS general substrate transporter"/>
    <property type="match status" value="1"/>
</dbReference>
<keyword evidence="4" id="KW-0812">Transmembrane</keyword>
<accession>A0A420RNW7</accession>
<keyword evidence="3" id="KW-0325">Glycoprotein</keyword>
<comment type="caution">
    <text evidence="6">The sequence shown here is derived from an EMBL/GenBank/DDBJ whole genome shotgun (WGS) entry which is preliminary data.</text>
</comment>
<dbReference type="InterPro" id="IPR036259">
    <property type="entry name" value="MFS_trans_sf"/>
</dbReference>
<evidence type="ECO:0000256" key="4">
    <source>
        <dbReference type="SAM" id="Phobius"/>
    </source>
</evidence>
<dbReference type="VEuPathDB" id="FungiDB:FOMG_13004"/>
<feature type="transmembrane region" description="Helical" evidence="4">
    <location>
        <begin position="235"/>
        <end position="253"/>
    </location>
</feature>
<feature type="transmembrane region" description="Helical" evidence="4">
    <location>
        <begin position="363"/>
        <end position="382"/>
    </location>
</feature>
<feature type="transmembrane region" description="Helical" evidence="4">
    <location>
        <begin position="146"/>
        <end position="164"/>
    </location>
</feature>
<dbReference type="PANTHER" id="PTHR11360:SF234">
    <property type="entry name" value="MFS-TYPE TRANSPORTER DBAD-RELATED"/>
    <property type="match status" value="1"/>
</dbReference>
<dbReference type="Gene3D" id="1.20.1250.20">
    <property type="entry name" value="MFS general substrate transporter like domains"/>
    <property type="match status" value="1"/>
</dbReference>